<evidence type="ECO:0000256" key="5">
    <source>
        <dbReference type="ARBA" id="ARBA00023136"/>
    </source>
</evidence>
<comment type="similarity">
    <text evidence="2 8">Belongs to the OSTC family.</text>
</comment>
<evidence type="ECO:0000256" key="1">
    <source>
        <dbReference type="ARBA" id="ARBA00004141"/>
    </source>
</evidence>
<dbReference type="Proteomes" id="UP000001307">
    <property type="component" value="Unassembled WGS sequence"/>
</dbReference>
<reference evidence="9" key="1">
    <citation type="journal article" date="2010" name="Science">
        <title>Plasticity of animal genome architecture unmasked by rapid evolution of a pelagic tunicate.</title>
        <authorList>
            <person name="Denoeud F."/>
            <person name="Henriet S."/>
            <person name="Mungpakdee S."/>
            <person name="Aury J.M."/>
            <person name="Da Silva C."/>
            <person name="Brinkmann H."/>
            <person name="Mikhaleva J."/>
            <person name="Olsen L.C."/>
            <person name="Jubin C."/>
            <person name="Canestro C."/>
            <person name="Bouquet J.M."/>
            <person name="Danks G."/>
            <person name="Poulain J."/>
            <person name="Campsteijn C."/>
            <person name="Adamski M."/>
            <person name="Cross I."/>
            <person name="Yadetie F."/>
            <person name="Muffato M."/>
            <person name="Louis A."/>
            <person name="Butcher S."/>
            <person name="Tsagkogeorga G."/>
            <person name="Konrad A."/>
            <person name="Singh S."/>
            <person name="Jensen M.F."/>
            <person name="Cong E.H."/>
            <person name="Eikeseth-Otteraa H."/>
            <person name="Noel B."/>
            <person name="Anthouard V."/>
            <person name="Porcel B.M."/>
            <person name="Kachouri-Lafond R."/>
            <person name="Nishino A."/>
            <person name="Ugolini M."/>
            <person name="Chourrout P."/>
            <person name="Nishida H."/>
            <person name="Aasland R."/>
            <person name="Huzurbazar S."/>
            <person name="Westhof E."/>
            <person name="Delsuc F."/>
            <person name="Lehrach H."/>
            <person name="Reinhardt R."/>
            <person name="Weissenbach J."/>
            <person name="Roy S.W."/>
            <person name="Artiguenave F."/>
            <person name="Postlethwait J.H."/>
            <person name="Manak J.R."/>
            <person name="Thompson E.M."/>
            <person name="Jaillon O."/>
            <person name="Du Pasquier L."/>
            <person name="Boudinot P."/>
            <person name="Liberles D.A."/>
            <person name="Volff J.N."/>
            <person name="Philippe H."/>
            <person name="Lenhard B."/>
            <person name="Roest Crollius H."/>
            <person name="Wincker P."/>
            <person name="Chourrout D."/>
        </authorList>
    </citation>
    <scope>NUCLEOTIDE SEQUENCE [LARGE SCALE GENOMIC DNA]</scope>
</reference>
<evidence type="ECO:0000313" key="10">
    <source>
        <dbReference type="Proteomes" id="UP000001307"/>
    </source>
</evidence>
<comment type="function">
    <text evidence="6 8">Specific component of the STT3A-containing form of the oligosaccharyl transferase (OST) complex that catalyzes the initial transfer of a defined glycan (Glc(3)Man(9)GlcNAc(2) in eukaryotes) from the lipid carrier dolichol-pyrophosphate to an asparagine residue within an Asn-X-Ser/Thr consensus motif in nascent polypeptide chains, the first step in protein N-glycosylation. N-glycosylation occurs cotranslationally and the complex associates with the Sec61 complex at the channel-forming translocon complex that mediates protein translocation across the endoplasmic reticulum (ER). All subunits are required for a maximal enzyme activity.</text>
</comment>
<evidence type="ECO:0000256" key="7">
    <source>
        <dbReference type="ARBA" id="ARBA00038666"/>
    </source>
</evidence>
<dbReference type="PANTHER" id="PTHR13160:SF4">
    <property type="entry name" value="OLIGOSACCHARYLTRANSFERASE COMPLEX SUBUNIT OSTC"/>
    <property type="match status" value="1"/>
</dbReference>
<keyword evidence="5 8" id="KW-0472">Membrane</keyword>
<dbReference type="GO" id="GO:0008250">
    <property type="term" value="C:oligosaccharyltransferase complex"/>
    <property type="evidence" value="ECO:0007669"/>
    <property type="project" value="UniProtKB-UniRule"/>
</dbReference>
<proteinExistence type="inferred from homology"/>
<dbReference type="FunCoup" id="E4X6K8">
    <property type="interactions" value="327"/>
</dbReference>
<dbReference type="PANTHER" id="PTHR13160">
    <property type="entry name" value="OLIGOSACCHARYLTRANSFERASE COMPLEX SUBUNIT OSTC"/>
    <property type="match status" value="1"/>
</dbReference>
<keyword evidence="10" id="KW-1185">Reference proteome</keyword>
<keyword evidence="3 8" id="KW-0812">Transmembrane</keyword>
<evidence type="ECO:0000256" key="2">
    <source>
        <dbReference type="ARBA" id="ARBA00009376"/>
    </source>
</evidence>
<evidence type="ECO:0000256" key="8">
    <source>
        <dbReference type="RuleBase" id="RU366060"/>
    </source>
</evidence>
<evidence type="ECO:0000256" key="6">
    <source>
        <dbReference type="ARBA" id="ARBA00037197"/>
    </source>
</evidence>
<dbReference type="InterPro" id="IPR042416">
    <property type="entry name" value="OSTC"/>
</dbReference>
<dbReference type="EMBL" id="FN653027">
    <property type="protein sequence ID" value="CBY07923.1"/>
    <property type="molecule type" value="Genomic_DNA"/>
</dbReference>
<keyword evidence="4 8" id="KW-1133">Transmembrane helix</keyword>
<dbReference type="InterPro" id="IPR021149">
    <property type="entry name" value="OligosaccharylTrfase_OST3/OST6"/>
</dbReference>
<comment type="subunit">
    <text evidence="8">Component of the oligosaccharyltransferase (OST) complex.</text>
</comment>
<sequence>MNALIDLFCWPGRILLPRAGLVNDEKESKLKKVEWIPKTVIFLVAISGTIYNTVNMPLTYGQKADPVSGVIRPVLFLAKRPNGQYMLEGMVVSLIILVGTAGLFLIEKIASYKSQKLPSHFQILMLIALLAAWGSPVVLNHLVTFKLGNYLK</sequence>
<evidence type="ECO:0000256" key="4">
    <source>
        <dbReference type="ARBA" id="ARBA00022989"/>
    </source>
</evidence>
<gene>
    <name evidence="9" type="ORF">GSOID_T00003285001</name>
</gene>
<organism evidence="9">
    <name type="scientific">Oikopleura dioica</name>
    <name type="common">Tunicate</name>
    <dbReference type="NCBI Taxonomy" id="34765"/>
    <lineage>
        <taxon>Eukaryota</taxon>
        <taxon>Metazoa</taxon>
        <taxon>Chordata</taxon>
        <taxon>Tunicata</taxon>
        <taxon>Appendicularia</taxon>
        <taxon>Copelata</taxon>
        <taxon>Oikopleuridae</taxon>
        <taxon>Oikopleura</taxon>
    </lineage>
</organism>
<comment type="subunit">
    <text evidence="7">Specific component of the STT3A-containing form of the oligosaccharyltransferase (OST) complex.</text>
</comment>
<dbReference type="AlphaFoldDB" id="E4X6K8"/>
<dbReference type="InParanoid" id="E4X6K8"/>
<feature type="transmembrane region" description="Helical" evidence="8">
    <location>
        <begin position="85"/>
        <end position="106"/>
    </location>
</feature>
<comment type="subcellular location">
    <subcellularLocation>
        <location evidence="1 8">Membrane</location>
        <topology evidence="1 8">Multi-pass membrane protein</topology>
    </subcellularLocation>
</comment>
<evidence type="ECO:0000256" key="3">
    <source>
        <dbReference type="ARBA" id="ARBA00022692"/>
    </source>
</evidence>
<name>E4X6K8_OIKDI</name>
<evidence type="ECO:0000313" key="9">
    <source>
        <dbReference type="EMBL" id="CBY07923.1"/>
    </source>
</evidence>
<accession>E4X6K8</accession>
<protein>
    <recommendedName>
        <fullName evidence="8">Oligosaccharyltransferase complex subunit</fullName>
    </recommendedName>
</protein>
<dbReference type="Pfam" id="PF04756">
    <property type="entry name" value="OST3_OST6"/>
    <property type="match status" value="1"/>
</dbReference>
<comment type="caution">
    <text evidence="8">Lacks conserved residue(s) required for the propagation of feature annotation.</text>
</comment>
<dbReference type="OrthoDB" id="10256333at2759"/>
<feature type="transmembrane region" description="Helical" evidence="8">
    <location>
        <begin position="118"/>
        <end position="139"/>
    </location>
</feature>